<dbReference type="STRING" id="1314783.A0A165KXI8"/>
<dbReference type="EMBL" id="KV429162">
    <property type="protein sequence ID" value="KZT63718.1"/>
    <property type="molecule type" value="Genomic_DNA"/>
</dbReference>
<feature type="compositionally biased region" description="Acidic residues" evidence="1">
    <location>
        <begin position="120"/>
        <end position="149"/>
    </location>
</feature>
<reference evidence="3 4" key="1">
    <citation type="journal article" date="2016" name="Mol. Biol. Evol.">
        <title>Comparative Genomics of Early-Diverging Mushroom-Forming Fungi Provides Insights into the Origins of Lignocellulose Decay Capabilities.</title>
        <authorList>
            <person name="Nagy L.G."/>
            <person name="Riley R."/>
            <person name="Tritt A."/>
            <person name="Adam C."/>
            <person name="Daum C."/>
            <person name="Floudas D."/>
            <person name="Sun H."/>
            <person name="Yadav J.S."/>
            <person name="Pangilinan J."/>
            <person name="Larsson K.H."/>
            <person name="Matsuura K."/>
            <person name="Barry K."/>
            <person name="Labutti K."/>
            <person name="Kuo R."/>
            <person name="Ohm R.A."/>
            <person name="Bhattacharya S.S."/>
            <person name="Shirouzu T."/>
            <person name="Yoshinaga Y."/>
            <person name="Martin F.M."/>
            <person name="Grigoriev I.V."/>
            <person name="Hibbett D.S."/>
        </authorList>
    </citation>
    <scope>NUCLEOTIDE SEQUENCE [LARGE SCALE GENOMIC DNA]</scope>
    <source>
        <strain evidence="3 4">L-15889</strain>
    </source>
</reference>
<dbReference type="InterPro" id="IPR045341">
    <property type="entry name" value="DUF6532"/>
</dbReference>
<feature type="compositionally biased region" description="Polar residues" evidence="1">
    <location>
        <begin position="103"/>
        <end position="112"/>
    </location>
</feature>
<feature type="domain" description="DUF6532" evidence="2">
    <location>
        <begin position="379"/>
        <end position="574"/>
    </location>
</feature>
<organism evidence="3 4">
    <name type="scientific">Daedalea quercina L-15889</name>
    <dbReference type="NCBI Taxonomy" id="1314783"/>
    <lineage>
        <taxon>Eukaryota</taxon>
        <taxon>Fungi</taxon>
        <taxon>Dikarya</taxon>
        <taxon>Basidiomycota</taxon>
        <taxon>Agaricomycotina</taxon>
        <taxon>Agaricomycetes</taxon>
        <taxon>Polyporales</taxon>
        <taxon>Fomitopsis</taxon>
    </lineage>
</organism>
<dbReference type="Proteomes" id="UP000076727">
    <property type="component" value="Unassembled WGS sequence"/>
</dbReference>
<evidence type="ECO:0000313" key="3">
    <source>
        <dbReference type="EMBL" id="KZT63718.1"/>
    </source>
</evidence>
<keyword evidence="4" id="KW-1185">Reference proteome</keyword>
<feature type="region of interest" description="Disordered" evidence="1">
    <location>
        <begin position="212"/>
        <end position="239"/>
    </location>
</feature>
<dbReference type="AlphaFoldDB" id="A0A165KXI8"/>
<gene>
    <name evidence="3" type="ORF">DAEQUDRAFT_741753</name>
</gene>
<sequence length="620" mass="69022">MAKSNGDQGGPVRGHAVGQQESESSERRQTKKVKTSALRAVKHSSWTTRLYAPAKIADSSEDDFEYIAPPAPVLAARAKQRSEHQSEAQTPMTVTGRRHPDSSTRLTSTISSECIKEDLNESGEEGEAELQQEREEDMETREACNDFEAEQVTLMDPELLKDDDTSPSTRGVGACVRNQTITGSRSSSVTSTFASEPLVTDYSDDYALLGTRITESEDESEEPERRGSRKQGKHSLAPHAVMPLVQSSDDEHEVPESRVQPVAQTSRQLMRNQEKKLKDEMLEIHESDMNTSNAAEHADTSGDMVWEPHTDIIVIPGPRSFRIEIKPQNAIMQQVICHSYSIAYQLVIFGWHAKEQVLDMTLTALTSLVTPMQKDGLDIIARMALVEAADMLGYDGEGDIADHLERGTYPDYVKPLVAYASVAHWVSLFRTAVKKSGVTSTVNHEFWLSNAQARAVPDKVDLLKDLNYIYPWHPTVGFDKYAPYKASYIKDALRESFFSSVEYLDVGTLNGELFKSSSVSAPSEHEIPLEMLALCMTAVESVISDSQMKLEKASEFRGTNAPTYHAHLVRLADFHRQKPNWYHRIMHNLFIASTHGRSLAGATLASVEDGGFDWSNIPDE</sequence>
<evidence type="ECO:0000259" key="2">
    <source>
        <dbReference type="Pfam" id="PF20149"/>
    </source>
</evidence>
<dbReference type="OrthoDB" id="2803562at2759"/>
<accession>A0A165KXI8</accession>
<evidence type="ECO:0000313" key="4">
    <source>
        <dbReference type="Proteomes" id="UP000076727"/>
    </source>
</evidence>
<proteinExistence type="predicted"/>
<dbReference type="Pfam" id="PF20149">
    <property type="entry name" value="DUF6532"/>
    <property type="match status" value="1"/>
</dbReference>
<feature type="region of interest" description="Disordered" evidence="1">
    <location>
        <begin position="1"/>
        <end position="39"/>
    </location>
</feature>
<protein>
    <recommendedName>
        <fullName evidence="2">DUF6532 domain-containing protein</fullName>
    </recommendedName>
</protein>
<feature type="region of interest" description="Disordered" evidence="1">
    <location>
        <begin position="76"/>
        <end position="172"/>
    </location>
</feature>
<evidence type="ECO:0000256" key="1">
    <source>
        <dbReference type="SAM" id="MobiDB-lite"/>
    </source>
</evidence>
<name>A0A165KXI8_9APHY</name>